<reference evidence="3" key="1">
    <citation type="submission" date="2016-10" db="EMBL/GenBank/DDBJ databases">
        <authorList>
            <person name="Varghese N."/>
            <person name="Submissions S."/>
        </authorList>
    </citation>
    <scope>NUCLEOTIDE SEQUENCE [LARGE SCALE GENOMIC DNA]</scope>
    <source>
        <strain evidence="3">DSM 25329</strain>
    </source>
</reference>
<dbReference type="OrthoDB" id="9816081at2"/>
<sequence length="271" mass="30793">MTFQRRSFLKLLPALSGITYLSEPAKAQPAANIALRFIVASDGHYGQPDTEFKAFHADLVSWVNREKLQKGVDFLFINGDLIHDDPTLLYDFKNTISNLSVPYYVSRGNHDKVGLDVWQSTWGYPTNHSFAKGEYAFVVGDTSNEKGEYVCPDATWLRNELAKHKDKKGIFVFLHITPAKWTVNGIECKEVIELFENTPNVKAIFNGHDHDQDSTKIYGKKPYFFDGHFGGSWGTSYKGYRIVEIYNDHTWQSYQYNPTAAPVLNTFSGKA</sequence>
<dbReference type="GO" id="GO:0016787">
    <property type="term" value="F:hydrolase activity"/>
    <property type="evidence" value="ECO:0007669"/>
    <property type="project" value="InterPro"/>
</dbReference>
<name>A0A1G7YNE0_9BACT</name>
<dbReference type="EMBL" id="FNAN01000026">
    <property type="protein sequence ID" value="SDG98058.1"/>
    <property type="molecule type" value="Genomic_DNA"/>
</dbReference>
<dbReference type="InterPro" id="IPR051918">
    <property type="entry name" value="STPP_CPPED1"/>
</dbReference>
<dbReference type="AlphaFoldDB" id="A0A1G7YNE0"/>
<evidence type="ECO:0000313" key="2">
    <source>
        <dbReference type="EMBL" id="SDG98058.1"/>
    </source>
</evidence>
<dbReference type="InterPro" id="IPR004843">
    <property type="entry name" value="Calcineurin-like_PHP"/>
</dbReference>
<gene>
    <name evidence="2" type="ORF">SAMN04487996_12680</name>
</gene>
<dbReference type="PANTHER" id="PTHR43143:SF1">
    <property type="entry name" value="SERINE_THREONINE-PROTEIN PHOSPHATASE CPPED1"/>
    <property type="match status" value="1"/>
</dbReference>
<evidence type="ECO:0000313" key="3">
    <source>
        <dbReference type="Proteomes" id="UP000198748"/>
    </source>
</evidence>
<organism evidence="2 3">
    <name type="scientific">Dyadobacter soli</name>
    <dbReference type="NCBI Taxonomy" id="659014"/>
    <lineage>
        <taxon>Bacteria</taxon>
        <taxon>Pseudomonadati</taxon>
        <taxon>Bacteroidota</taxon>
        <taxon>Cytophagia</taxon>
        <taxon>Cytophagales</taxon>
        <taxon>Spirosomataceae</taxon>
        <taxon>Dyadobacter</taxon>
    </lineage>
</organism>
<evidence type="ECO:0000259" key="1">
    <source>
        <dbReference type="Pfam" id="PF00149"/>
    </source>
</evidence>
<dbReference type="Proteomes" id="UP000198748">
    <property type="component" value="Unassembled WGS sequence"/>
</dbReference>
<dbReference type="Gene3D" id="3.60.21.10">
    <property type="match status" value="1"/>
</dbReference>
<dbReference type="RefSeq" id="WP_090157170.1">
    <property type="nucleotide sequence ID" value="NZ_FNAN01000026.1"/>
</dbReference>
<dbReference type="InterPro" id="IPR006311">
    <property type="entry name" value="TAT_signal"/>
</dbReference>
<feature type="domain" description="Calcineurin-like phosphoesterase" evidence="1">
    <location>
        <begin position="35"/>
        <end position="211"/>
    </location>
</feature>
<protein>
    <submittedName>
        <fullName evidence="2">3',5'-cyclic AMP phosphodiesterase CpdA</fullName>
    </submittedName>
</protein>
<dbReference type="InterPro" id="IPR029052">
    <property type="entry name" value="Metallo-depent_PP-like"/>
</dbReference>
<accession>A0A1G7YNE0</accession>
<dbReference type="PANTHER" id="PTHR43143">
    <property type="entry name" value="METALLOPHOSPHOESTERASE, CALCINEURIN SUPERFAMILY"/>
    <property type="match status" value="1"/>
</dbReference>
<dbReference type="PROSITE" id="PS51318">
    <property type="entry name" value="TAT"/>
    <property type="match status" value="1"/>
</dbReference>
<dbReference type="SUPFAM" id="SSF56300">
    <property type="entry name" value="Metallo-dependent phosphatases"/>
    <property type="match status" value="1"/>
</dbReference>
<dbReference type="Pfam" id="PF00149">
    <property type="entry name" value="Metallophos"/>
    <property type="match status" value="1"/>
</dbReference>
<keyword evidence="3" id="KW-1185">Reference proteome</keyword>
<dbReference type="STRING" id="659014.SAMN04487996_12680"/>
<proteinExistence type="predicted"/>